<dbReference type="WBParaSite" id="nRc.2.0.1.t39094-RA">
    <property type="protein sequence ID" value="nRc.2.0.1.t39094-RA"/>
    <property type="gene ID" value="nRc.2.0.1.g39094"/>
</dbReference>
<reference evidence="2" key="1">
    <citation type="submission" date="2022-11" db="UniProtKB">
        <authorList>
            <consortium name="WormBaseParasite"/>
        </authorList>
    </citation>
    <scope>IDENTIFICATION</scope>
</reference>
<organism evidence="1 2">
    <name type="scientific">Romanomermis culicivorax</name>
    <name type="common">Nematode worm</name>
    <dbReference type="NCBI Taxonomy" id="13658"/>
    <lineage>
        <taxon>Eukaryota</taxon>
        <taxon>Metazoa</taxon>
        <taxon>Ecdysozoa</taxon>
        <taxon>Nematoda</taxon>
        <taxon>Enoplea</taxon>
        <taxon>Dorylaimia</taxon>
        <taxon>Mermithida</taxon>
        <taxon>Mermithoidea</taxon>
        <taxon>Mermithidae</taxon>
        <taxon>Romanomermis</taxon>
    </lineage>
</organism>
<dbReference type="Proteomes" id="UP000887565">
    <property type="component" value="Unplaced"/>
</dbReference>
<sequence length="59" mass="6400">MSAFELVLHSNIPLGSRSVDFLEPPTAANVATGPKKVATRWLGWPDIPQVPDTSLIKTE</sequence>
<keyword evidence="1" id="KW-1185">Reference proteome</keyword>
<proteinExistence type="predicted"/>
<dbReference type="AlphaFoldDB" id="A0A915KK09"/>
<name>A0A915KK09_ROMCU</name>
<protein>
    <submittedName>
        <fullName evidence="2">Uncharacterized protein</fullName>
    </submittedName>
</protein>
<evidence type="ECO:0000313" key="2">
    <source>
        <dbReference type="WBParaSite" id="nRc.2.0.1.t39094-RA"/>
    </source>
</evidence>
<accession>A0A915KK09</accession>
<evidence type="ECO:0000313" key="1">
    <source>
        <dbReference type="Proteomes" id="UP000887565"/>
    </source>
</evidence>